<comment type="caution">
    <text evidence="2">The sequence shown here is derived from an EMBL/GenBank/DDBJ whole genome shotgun (WGS) entry which is preliminary data.</text>
</comment>
<dbReference type="SUPFAM" id="SSF52833">
    <property type="entry name" value="Thioredoxin-like"/>
    <property type="match status" value="1"/>
</dbReference>
<dbReference type="Pfam" id="PF06764">
    <property type="entry name" value="DUF1223"/>
    <property type="match status" value="1"/>
</dbReference>
<feature type="signal peptide" evidence="1">
    <location>
        <begin position="1"/>
        <end position="22"/>
    </location>
</feature>
<gene>
    <name evidence="2" type="ORF">FF124_05825</name>
</gene>
<dbReference type="PANTHER" id="PTHR36057">
    <property type="match status" value="1"/>
</dbReference>
<reference evidence="2 3" key="1">
    <citation type="submission" date="2019-05" db="EMBL/GenBank/DDBJ databases">
        <authorList>
            <person name="Lee S.D."/>
        </authorList>
    </citation>
    <scope>NUCLEOTIDE SEQUENCE [LARGE SCALE GENOMIC DNA]</scope>
    <source>
        <strain evidence="2 3">GH2-6</strain>
    </source>
</reference>
<organism evidence="2 3">
    <name type="scientific">Martelella lutilitoris</name>
    <dbReference type="NCBI Taxonomy" id="2583532"/>
    <lineage>
        <taxon>Bacteria</taxon>
        <taxon>Pseudomonadati</taxon>
        <taxon>Pseudomonadota</taxon>
        <taxon>Alphaproteobacteria</taxon>
        <taxon>Hyphomicrobiales</taxon>
        <taxon>Aurantimonadaceae</taxon>
        <taxon>Martelella</taxon>
    </lineage>
</organism>
<protein>
    <submittedName>
        <fullName evidence="2">DUF1223 domain-containing protein</fullName>
    </submittedName>
</protein>
<dbReference type="OrthoDB" id="9808254at2"/>
<keyword evidence="1" id="KW-0732">Signal</keyword>
<dbReference type="InterPro" id="IPR010634">
    <property type="entry name" value="DUF1223"/>
</dbReference>
<feature type="chain" id="PRO_5022941320" evidence="1">
    <location>
        <begin position="23"/>
        <end position="245"/>
    </location>
</feature>
<dbReference type="InterPro" id="IPR036249">
    <property type="entry name" value="Thioredoxin-like_sf"/>
</dbReference>
<dbReference type="AlphaFoldDB" id="A0A5C4JTU1"/>
<reference evidence="2 3" key="2">
    <citation type="submission" date="2019-06" db="EMBL/GenBank/DDBJ databases">
        <title>Martelella lutilitoris sp. nov., isolated from a tidal mudflat.</title>
        <authorList>
            <person name="Kim Y.-J."/>
        </authorList>
    </citation>
    <scope>NUCLEOTIDE SEQUENCE [LARGE SCALE GENOMIC DNA]</scope>
    <source>
        <strain evidence="2 3">GH2-6</strain>
    </source>
</reference>
<dbReference type="EMBL" id="VCLB01000003">
    <property type="protein sequence ID" value="TNB48650.1"/>
    <property type="molecule type" value="Genomic_DNA"/>
</dbReference>
<dbReference type="Proteomes" id="UP000307874">
    <property type="component" value="Unassembled WGS sequence"/>
</dbReference>
<sequence length="245" mass="26186">MLKQTIISAAFLAALAFSTAQAGDIRNPLGVLELFTSQGCSSCPPADRAAAEIAEQGDIIVLSFHVDYWNYLGWTDTMSSRENTERQYAYGEAMGRSGVYTPQAILNGREQMIGTSRADLNDSLETLAAKGDGLNVPVSTQMHGDEVLIDIGAGAGKADVLVVYFKGAEKVAIKEGENKGKTITYRNIVTDVQTVGMWHGEPTRITLPARVLDPRESDGCAILLQQTDKAGNPGPILGATVITTH</sequence>
<dbReference type="PANTHER" id="PTHR36057:SF1">
    <property type="entry name" value="LIPOPROTEIN LIPID ATTACHMENT SITE-LIKE PROTEIN, PUTATIVE (DUF1223)-RELATED"/>
    <property type="match status" value="1"/>
</dbReference>
<name>A0A5C4JTU1_9HYPH</name>
<evidence type="ECO:0000313" key="2">
    <source>
        <dbReference type="EMBL" id="TNB48650.1"/>
    </source>
</evidence>
<evidence type="ECO:0000256" key="1">
    <source>
        <dbReference type="SAM" id="SignalP"/>
    </source>
</evidence>
<keyword evidence="3" id="KW-1185">Reference proteome</keyword>
<proteinExistence type="predicted"/>
<evidence type="ECO:0000313" key="3">
    <source>
        <dbReference type="Proteomes" id="UP000307874"/>
    </source>
</evidence>
<accession>A0A5C4JTU1</accession>